<accession>A0A9J7XMZ7</accession>
<dbReference type="PANTHER" id="PTHR22748">
    <property type="entry name" value="AP ENDONUCLEASE"/>
    <property type="match status" value="1"/>
</dbReference>
<dbReference type="InterPro" id="IPR004808">
    <property type="entry name" value="AP_endonuc_1"/>
</dbReference>
<dbReference type="OMA" id="RFRLNYM"/>
<dbReference type="Ensembl" id="ENSCCRT00000143994.1">
    <property type="protein sequence ID" value="ENSCCRP00000108869.1"/>
    <property type="gene ID" value="ENSCCRG00000064118.1"/>
</dbReference>
<evidence type="ECO:0000256" key="9">
    <source>
        <dbReference type="PIRSR" id="PIRSR604808-2"/>
    </source>
</evidence>
<evidence type="ECO:0000256" key="4">
    <source>
        <dbReference type="ARBA" id="ARBA00022723"/>
    </source>
</evidence>
<evidence type="ECO:0000256" key="5">
    <source>
        <dbReference type="ARBA" id="ARBA00022763"/>
    </source>
</evidence>
<dbReference type="GO" id="GO:0006284">
    <property type="term" value="P:base-excision repair"/>
    <property type="evidence" value="ECO:0007669"/>
    <property type="project" value="TreeGrafter"/>
</dbReference>
<evidence type="ECO:0000313" key="11">
    <source>
        <dbReference type="Ensembl" id="ENSCCRP00000108869.1"/>
    </source>
</evidence>
<dbReference type="GO" id="GO:0046872">
    <property type="term" value="F:metal ion binding"/>
    <property type="evidence" value="ECO:0007669"/>
    <property type="project" value="UniProtKB-KW"/>
</dbReference>
<dbReference type="InterPro" id="IPR036691">
    <property type="entry name" value="Endo/exonu/phosph_ase_sf"/>
</dbReference>
<evidence type="ECO:0000259" key="10">
    <source>
        <dbReference type="Pfam" id="PF03372"/>
    </source>
</evidence>
<protein>
    <recommendedName>
        <fullName evidence="3">exodeoxyribonuclease III</fullName>
        <ecNumber evidence="3">3.1.11.2</ecNumber>
    </recommendedName>
</protein>
<sequence>LVYSFWVGHNIRIITWNVRGLGGQIKRSRVFSHLKTLSSDIMFLQETHLRMGDHIRFLLRSWVGQAFHSGFSCKARGTAILINKNPPFSPFNVISDPNGRFVIISGTFYDNKVTLASIYAPNWDNPDFFIKLFSKLPDLNLYQLIMGGTLCFKHCSSFSSSYL</sequence>
<evidence type="ECO:0000256" key="3">
    <source>
        <dbReference type="ARBA" id="ARBA00012115"/>
    </source>
</evidence>
<dbReference type="GO" id="GO:0008081">
    <property type="term" value="F:phosphoric diester hydrolase activity"/>
    <property type="evidence" value="ECO:0007669"/>
    <property type="project" value="TreeGrafter"/>
</dbReference>
<evidence type="ECO:0000313" key="12">
    <source>
        <dbReference type="Proteomes" id="UP001108240"/>
    </source>
</evidence>
<evidence type="ECO:0000256" key="8">
    <source>
        <dbReference type="ARBA" id="ARBA00023204"/>
    </source>
</evidence>
<keyword evidence="12" id="KW-1185">Reference proteome</keyword>
<feature type="domain" description="Endonuclease/exonuclease/phosphatase" evidence="10">
    <location>
        <begin position="14"/>
        <end position="117"/>
    </location>
</feature>
<evidence type="ECO:0000256" key="2">
    <source>
        <dbReference type="ARBA" id="ARBA00007092"/>
    </source>
</evidence>
<dbReference type="EC" id="3.1.11.2" evidence="3"/>
<dbReference type="InterPro" id="IPR005135">
    <property type="entry name" value="Endo/exonuclease/phosphatase"/>
</dbReference>
<evidence type="ECO:0000256" key="7">
    <source>
        <dbReference type="ARBA" id="ARBA00022842"/>
    </source>
</evidence>
<dbReference type="GeneTree" id="ENSGT01140000282594"/>
<keyword evidence="4 9" id="KW-0479">Metal-binding</keyword>
<keyword evidence="5" id="KW-0227">DNA damage</keyword>
<dbReference type="GO" id="GO:0005634">
    <property type="term" value="C:nucleus"/>
    <property type="evidence" value="ECO:0007669"/>
    <property type="project" value="TreeGrafter"/>
</dbReference>
<dbReference type="SUPFAM" id="SSF56219">
    <property type="entry name" value="DNase I-like"/>
    <property type="match status" value="1"/>
</dbReference>
<comment type="similarity">
    <text evidence="2">Belongs to the DNA repair enzymes AP/ExoA family.</text>
</comment>
<feature type="binding site" evidence="9">
    <location>
        <position position="46"/>
    </location>
    <ligand>
        <name>Mg(2+)</name>
        <dbReference type="ChEBI" id="CHEBI:18420"/>
        <label>1</label>
    </ligand>
</feature>
<keyword evidence="8" id="KW-0234">DNA repair</keyword>
<evidence type="ECO:0000256" key="1">
    <source>
        <dbReference type="ARBA" id="ARBA00000493"/>
    </source>
</evidence>
<evidence type="ECO:0000256" key="6">
    <source>
        <dbReference type="ARBA" id="ARBA00022801"/>
    </source>
</evidence>
<reference evidence="11" key="1">
    <citation type="submission" date="2025-08" db="UniProtKB">
        <authorList>
            <consortium name="Ensembl"/>
        </authorList>
    </citation>
    <scope>IDENTIFICATION</scope>
</reference>
<dbReference type="GO" id="GO:0003906">
    <property type="term" value="F:DNA-(apurinic or apyrimidinic site) endonuclease activity"/>
    <property type="evidence" value="ECO:0007669"/>
    <property type="project" value="TreeGrafter"/>
</dbReference>
<comment type="cofactor">
    <cofactor evidence="9">
        <name>Mg(2+)</name>
        <dbReference type="ChEBI" id="CHEBI:18420"/>
    </cofactor>
    <cofactor evidence="9">
        <name>Mn(2+)</name>
        <dbReference type="ChEBI" id="CHEBI:29035"/>
    </cofactor>
    <text evidence="9">Probably binds two magnesium or manganese ions per subunit.</text>
</comment>
<feature type="binding site" evidence="9">
    <location>
        <position position="17"/>
    </location>
    <ligand>
        <name>Mg(2+)</name>
        <dbReference type="ChEBI" id="CHEBI:18420"/>
        <label>1</label>
    </ligand>
</feature>
<reference evidence="11" key="2">
    <citation type="submission" date="2025-09" db="UniProtKB">
        <authorList>
            <consortium name="Ensembl"/>
        </authorList>
    </citation>
    <scope>IDENTIFICATION</scope>
</reference>
<dbReference type="PANTHER" id="PTHR22748:SF26">
    <property type="entry name" value="ENDONUCLEASE_EXONUCLEASE_PHOSPHATASE DOMAIN-CONTAINING PROTEIN"/>
    <property type="match status" value="1"/>
</dbReference>
<keyword evidence="7 9" id="KW-0460">Magnesium</keyword>
<name>A0A9J7XMZ7_CYPCA</name>
<dbReference type="GO" id="GO:0008311">
    <property type="term" value="F:double-stranded DNA 3'-5' DNA exonuclease activity"/>
    <property type="evidence" value="ECO:0007669"/>
    <property type="project" value="UniProtKB-EC"/>
</dbReference>
<proteinExistence type="inferred from homology"/>
<keyword evidence="6" id="KW-0378">Hydrolase</keyword>
<dbReference type="Proteomes" id="UP001108240">
    <property type="component" value="Unplaced"/>
</dbReference>
<keyword evidence="9" id="KW-0464">Manganese</keyword>
<comment type="catalytic activity">
    <reaction evidence="1">
        <text>Exonucleolytic cleavage in the 3'- to 5'-direction to yield nucleoside 5'-phosphates.</text>
        <dbReference type="EC" id="3.1.11.2"/>
    </reaction>
</comment>
<dbReference type="Gene3D" id="3.60.10.10">
    <property type="entry name" value="Endonuclease/exonuclease/phosphatase"/>
    <property type="match status" value="1"/>
</dbReference>
<dbReference type="AlphaFoldDB" id="A0A9J7XMZ7"/>
<organism evidence="11 12">
    <name type="scientific">Cyprinus carpio carpio</name>
    <dbReference type="NCBI Taxonomy" id="630221"/>
    <lineage>
        <taxon>Eukaryota</taxon>
        <taxon>Metazoa</taxon>
        <taxon>Chordata</taxon>
        <taxon>Craniata</taxon>
        <taxon>Vertebrata</taxon>
        <taxon>Euteleostomi</taxon>
        <taxon>Actinopterygii</taxon>
        <taxon>Neopterygii</taxon>
        <taxon>Teleostei</taxon>
        <taxon>Ostariophysi</taxon>
        <taxon>Cypriniformes</taxon>
        <taxon>Cyprinidae</taxon>
        <taxon>Cyprininae</taxon>
        <taxon>Cyprinus</taxon>
    </lineage>
</organism>
<dbReference type="Pfam" id="PF03372">
    <property type="entry name" value="Exo_endo_phos"/>
    <property type="match status" value="1"/>
</dbReference>